<dbReference type="EMBL" id="CM017708">
    <property type="protein sequence ID" value="TYG56750.1"/>
    <property type="molecule type" value="Genomic_DNA"/>
</dbReference>
<keyword evidence="3" id="KW-1185">Reference proteome</keyword>
<accession>A0A5D2BK07</accession>
<organism evidence="2 3">
    <name type="scientific">Gossypium darwinii</name>
    <name type="common">Darwin's cotton</name>
    <name type="synonym">Gossypium barbadense var. darwinii</name>
    <dbReference type="NCBI Taxonomy" id="34276"/>
    <lineage>
        <taxon>Eukaryota</taxon>
        <taxon>Viridiplantae</taxon>
        <taxon>Streptophyta</taxon>
        <taxon>Embryophyta</taxon>
        <taxon>Tracheophyta</taxon>
        <taxon>Spermatophyta</taxon>
        <taxon>Magnoliopsida</taxon>
        <taxon>eudicotyledons</taxon>
        <taxon>Gunneridae</taxon>
        <taxon>Pentapetalae</taxon>
        <taxon>rosids</taxon>
        <taxon>malvids</taxon>
        <taxon>Malvales</taxon>
        <taxon>Malvaceae</taxon>
        <taxon>Malvoideae</taxon>
        <taxon>Gossypium</taxon>
    </lineage>
</organism>
<reference evidence="2 3" key="1">
    <citation type="submission" date="2019-06" db="EMBL/GenBank/DDBJ databases">
        <title>WGS assembly of Gossypium darwinii.</title>
        <authorList>
            <person name="Chen Z.J."/>
            <person name="Sreedasyam A."/>
            <person name="Ando A."/>
            <person name="Song Q."/>
            <person name="De L."/>
            <person name="Hulse-Kemp A."/>
            <person name="Ding M."/>
            <person name="Ye W."/>
            <person name="Kirkbride R."/>
            <person name="Jenkins J."/>
            <person name="Plott C."/>
            <person name="Lovell J."/>
            <person name="Lin Y.-M."/>
            <person name="Vaughn R."/>
            <person name="Liu B."/>
            <person name="Li W."/>
            <person name="Simpson S."/>
            <person name="Scheffler B."/>
            <person name="Saski C."/>
            <person name="Grover C."/>
            <person name="Hu G."/>
            <person name="Conover J."/>
            <person name="Carlson J."/>
            <person name="Shu S."/>
            <person name="Boston L."/>
            <person name="Williams M."/>
            <person name="Peterson D."/>
            <person name="Mcgee K."/>
            <person name="Jones D."/>
            <person name="Wendel J."/>
            <person name="Stelly D."/>
            <person name="Grimwood J."/>
            <person name="Schmutz J."/>
        </authorList>
    </citation>
    <scope>NUCLEOTIDE SEQUENCE [LARGE SCALE GENOMIC DNA]</scope>
    <source>
        <strain evidence="2">1808015.09</strain>
    </source>
</reference>
<dbReference type="Proteomes" id="UP000323506">
    <property type="component" value="Chromosome D08"/>
</dbReference>
<gene>
    <name evidence="2" type="ORF">ES288_D08G088400v1</name>
</gene>
<keyword evidence="1" id="KW-0812">Transmembrane</keyword>
<evidence type="ECO:0000313" key="3">
    <source>
        <dbReference type="Proteomes" id="UP000323506"/>
    </source>
</evidence>
<keyword evidence="1" id="KW-1133">Transmembrane helix</keyword>
<feature type="transmembrane region" description="Helical" evidence="1">
    <location>
        <begin position="41"/>
        <end position="59"/>
    </location>
</feature>
<dbReference type="AlphaFoldDB" id="A0A5D2BK07"/>
<proteinExistence type="predicted"/>
<evidence type="ECO:0000256" key="1">
    <source>
        <dbReference type="SAM" id="Phobius"/>
    </source>
</evidence>
<feature type="non-terminal residue" evidence="2">
    <location>
        <position position="106"/>
    </location>
</feature>
<keyword evidence="1" id="KW-0472">Membrane</keyword>
<sequence>MSLLAMHHSYIDGVGTSFISLKHVIWGEEVYKNPYLLPHHLFISGVVILLLCYHCSFFSSPLDFASFPFFFVQVYSQGPLMDNEAVQRKVDVVEEYVKMSSHVSSF</sequence>
<name>A0A5D2BK07_GOSDA</name>
<protein>
    <submittedName>
        <fullName evidence="2">Uncharacterized protein</fullName>
    </submittedName>
</protein>
<evidence type="ECO:0000313" key="2">
    <source>
        <dbReference type="EMBL" id="TYG56750.1"/>
    </source>
</evidence>